<dbReference type="RefSeq" id="WP_259124246.1">
    <property type="nucleotide sequence ID" value="NZ_JANUAE010000009.1"/>
</dbReference>
<evidence type="ECO:0000313" key="3">
    <source>
        <dbReference type="Proteomes" id="UP001155057"/>
    </source>
</evidence>
<dbReference type="Pfam" id="PF00534">
    <property type="entry name" value="Glycos_transf_1"/>
    <property type="match status" value="1"/>
</dbReference>
<dbReference type="CDD" id="cd03801">
    <property type="entry name" value="GT4_PimA-like"/>
    <property type="match status" value="1"/>
</dbReference>
<dbReference type="GO" id="GO:0016757">
    <property type="term" value="F:glycosyltransferase activity"/>
    <property type="evidence" value="ECO:0007669"/>
    <property type="project" value="InterPro"/>
</dbReference>
<dbReference type="EMBL" id="JANUAE010000009">
    <property type="protein sequence ID" value="MCS3710957.1"/>
    <property type="molecule type" value="Genomic_DNA"/>
</dbReference>
<proteinExistence type="predicted"/>
<protein>
    <submittedName>
        <fullName evidence="2">Glycosyltransferase involved in cell wall biosynthesis</fullName>
    </submittedName>
</protein>
<name>A0A9X2Q3L6_9BACT</name>
<dbReference type="SUPFAM" id="SSF53756">
    <property type="entry name" value="UDP-Glycosyltransferase/glycogen phosphorylase"/>
    <property type="match status" value="1"/>
</dbReference>
<feature type="domain" description="Glycosyl transferase family 1" evidence="1">
    <location>
        <begin position="185"/>
        <end position="348"/>
    </location>
</feature>
<sequence>MTILKVVWGEDYGGVLTCEEQFIKYLRARKVNVKALIIGQGPAVDRYVKISDECIHVSTDIPAFSGGMATKLYRAVQNEIVSSSSLGTVRGQLGDVDVVSVTRPRYLSVSGDLGRTTESPVLWHIPDSINSIPAKVYYRTLCCFKGILPLANSKYTRQSLGNPSVPVVYPGFSSSRVSGTPTVDLRDELGISDNSPIFGNLSRIHHDKAQDLLIKGFIDSEAISRGAHLVISGGPTNTEFYSYVNNLASRYTSSIHFTGHIENVSNFYSFIDVVVNSRRNVEPFGISVVEAMFASKPVLAYERGGPKEILRDGQTGWLLSDSSASSFASGFDRAIDDRCKWQEMGESAHHDSLEYRVEKQAEKYLSIANLLT</sequence>
<evidence type="ECO:0000259" key="1">
    <source>
        <dbReference type="Pfam" id="PF00534"/>
    </source>
</evidence>
<dbReference type="AlphaFoldDB" id="A0A9X2Q3L6"/>
<evidence type="ECO:0000313" key="2">
    <source>
        <dbReference type="EMBL" id="MCS3710957.1"/>
    </source>
</evidence>
<reference evidence="2" key="1">
    <citation type="submission" date="2022-08" db="EMBL/GenBank/DDBJ databases">
        <title>Genomic Encyclopedia of Type Strains, Phase V (KMG-V): Genome sequencing to study the core and pangenomes of soil and plant-associated prokaryotes.</title>
        <authorList>
            <person name="Whitman W."/>
        </authorList>
    </citation>
    <scope>NUCLEOTIDE SEQUENCE</scope>
    <source>
        <strain evidence="2">SP3049</strain>
    </source>
</reference>
<dbReference type="PANTHER" id="PTHR12526">
    <property type="entry name" value="GLYCOSYLTRANSFERASE"/>
    <property type="match status" value="1"/>
</dbReference>
<organism evidence="2 3">
    <name type="scientific">Salinibacter ruber</name>
    <dbReference type="NCBI Taxonomy" id="146919"/>
    <lineage>
        <taxon>Bacteria</taxon>
        <taxon>Pseudomonadati</taxon>
        <taxon>Rhodothermota</taxon>
        <taxon>Rhodothermia</taxon>
        <taxon>Rhodothermales</taxon>
        <taxon>Salinibacteraceae</taxon>
        <taxon>Salinibacter</taxon>
    </lineage>
</organism>
<comment type="caution">
    <text evidence="2">The sequence shown here is derived from an EMBL/GenBank/DDBJ whole genome shotgun (WGS) entry which is preliminary data.</text>
</comment>
<dbReference type="InterPro" id="IPR001296">
    <property type="entry name" value="Glyco_trans_1"/>
</dbReference>
<dbReference type="Gene3D" id="3.40.50.2000">
    <property type="entry name" value="Glycogen Phosphorylase B"/>
    <property type="match status" value="1"/>
</dbReference>
<dbReference type="Proteomes" id="UP001155057">
    <property type="component" value="Unassembled WGS sequence"/>
</dbReference>
<accession>A0A9X2Q3L6</accession>
<dbReference type="PANTHER" id="PTHR12526:SF630">
    <property type="entry name" value="GLYCOSYLTRANSFERASE"/>
    <property type="match status" value="1"/>
</dbReference>
<gene>
    <name evidence="2" type="ORF">GGP61_002583</name>
</gene>